<name>A0A6J2YGQ9_SITOR</name>
<dbReference type="Proteomes" id="UP000504635">
    <property type="component" value="Unplaced"/>
</dbReference>
<proteinExistence type="predicted"/>
<keyword evidence="1" id="KW-1185">Reference proteome</keyword>
<reference evidence="2" key="1">
    <citation type="submission" date="2025-08" db="UniProtKB">
        <authorList>
            <consortium name="RefSeq"/>
        </authorList>
    </citation>
    <scope>IDENTIFICATION</scope>
    <source>
        <tissue evidence="2">Gonads</tissue>
    </source>
</reference>
<dbReference type="InParanoid" id="A0A6J2YGQ9"/>
<dbReference type="RefSeq" id="XP_030762075.1">
    <property type="nucleotide sequence ID" value="XM_030906215.1"/>
</dbReference>
<dbReference type="KEGG" id="soy:115886890"/>
<evidence type="ECO:0000313" key="2">
    <source>
        <dbReference type="RefSeq" id="XP_030762075.1"/>
    </source>
</evidence>
<dbReference type="GeneID" id="115886890"/>
<sequence>MIDGKNLTNLRFADDIVLLSDNLRDTEVMLRELAGGVQILLWVTVRWSLCDRYNYLGHEIQITRDNQTYELKPDAQGNALSWAAYGKLQDVFKGDQPIVA</sequence>
<gene>
    <name evidence="2" type="primary">LOC115886890</name>
</gene>
<dbReference type="OrthoDB" id="7480412at2759"/>
<accession>A0A6J2YGQ9</accession>
<dbReference type="AlphaFoldDB" id="A0A6J2YGQ9"/>
<evidence type="ECO:0000313" key="1">
    <source>
        <dbReference type="Proteomes" id="UP000504635"/>
    </source>
</evidence>
<organism evidence="1 2">
    <name type="scientific">Sitophilus oryzae</name>
    <name type="common">Rice weevil</name>
    <name type="synonym">Curculio oryzae</name>
    <dbReference type="NCBI Taxonomy" id="7048"/>
    <lineage>
        <taxon>Eukaryota</taxon>
        <taxon>Metazoa</taxon>
        <taxon>Ecdysozoa</taxon>
        <taxon>Arthropoda</taxon>
        <taxon>Hexapoda</taxon>
        <taxon>Insecta</taxon>
        <taxon>Pterygota</taxon>
        <taxon>Neoptera</taxon>
        <taxon>Endopterygota</taxon>
        <taxon>Coleoptera</taxon>
        <taxon>Polyphaga</taxon>
        <taxon>Cucujiformia</taxon>
        <taxon>Curculionidae</taxon>
        <taxon>Dryophthorinae</taxon>
        <taxon>Sitophilus</taxon>
    </lineage>
</organism>
<protein>
    <submittedName>
        <fullName evidence="2">Uncharacterized protein LOC115886890</fullName>
    </submittedName>
</protein>